<dbReference type="HAMAP" id="MF_00193">
    <property type="entry name" value="NadE_ammonia_dep"/>
    <property type="match status" value="1"/>
</dbReference>
<feature type="binding site" evidence="13">
    <location>
        <position position="224"/>
    </location>
    <ligand>
        <name>deamido-NAD(+)</name>
        <dbReference type="ChEBI" id="CHEBI:58437"/>
        <note>ligand shared between two neighboring subunits</note>
    </ligand>
</feature>
<dbReference type="NCBIfam" id="NF001979">
    <property type="entry name" value="PRK00768.1"/>
    <property type="match status" value="1"/>
</dbReference>
<dbReference type="EMBL" id="JACHWT010000002">
    <property type="protein sequence ID" value="MBB3115284.1"/>
    <property type="molecule type" value="Genomic_DNA"/>
</dbReference>
<feature type="binding site" evidence="13">
    <location>
        <begin position="83"/>
        <end position="90"/>
    </location>
    <ligand>
        <name>ATP</name>
        <dbReference type="ChEBI" id="CHEBI:30616"/>
    </ligand>
</feature>
<evidence type="ECO:0000256" key="15">
    <source>
        <dbReference type="RuleBase" id="RU003812"/>
    </source>
</evidence>
<comment type="catalytic activity">
    <reaction evidence="9 13 15">
        <text>deamido-NAD(+) + NH4(+) + ATP = AMP + diphosphate + NAD(+) + H(+)</text>
        <dbReference type="Rhea" id="RHEA:21188"/>
        <dbReference type="ChEBI" id="CHEBI:15378"/>
        <dbReference type="ChEBI" id="CHEBI:28938"/>
        <dbReference type="ChEBI" id="CHEBI:30616"/>
        <dbReference type="ChEBI" id="CHEBI:33019"/>
        <dbReference type="ChEBI" id="CHEBI:57540"/>
        <dbReference type="ChEBI" id="CHEBI:58437"/>
        <dbReference type="ChEBI" id="CHEBI:456215"/>
        <dbReference type="EC" id="6.3.1.5"/>
    </reaction>
</comment>
<feature type="binding site" evidence="13">
    <location>
        <position position="209"/>
    </location>
    <ligand>
        <name>Mg(2+)</name>
        <dbReference type="ChEBI" id="CHEBI:18420"/>
    </ligand>
</feature>
<feature type="region of interest" description="Disordered" evidence="16">
    <location>
        <begin position="1"/>
        <end position="39"/>
    </location>
</feature>
<feature type="compositionally biased region" description="Low complexity" evidence="16">
    <location>
        <begin position="20"/>
        <end position="39"/>
    </location>
</feature>
<evidence type="ECO:0000256" key="8">
    <source>
        <dbReference type="ARBA" id="ARBA00023027"/>
    </source>
</evidence>
<feature type="binding site" evidence="13">
    <location>
        <position position="89"/>
    </location>
    <ligand>
        <name>Mg(2+)</name>
        <dbReference type="ChEBI" id="CHEBI:18420"/>
    </ligand>
</feature>
<feature type="binding site" evidence="13">
    <location>
        <position position="204"/>
    </location>
    <ligand>
        <name>ATP</name>
        <dbReference type="ChEBI" id="CHEBI:30616"/>
    </ligand>
</feature>
<evidence type="ECO:0000256" key="3">
    <source>
        <dbReference type="ARBA" id="ARBA00022598"/>
    </source>
</evidence>
<evidence type="ECO:0000256" key="14">
    <source>
        <dbReference type="RuleBase" id="RU003811"/>
    </source>
</evidence>
<dbReference type="FunFam" id="3.40.50.620:FF:000015">
    <property type="entry name" value="NH(3)-dependent NAD(+) synthetase"/>
    <property type="match status" value="1"/>
</dbReference>
<comment type="caution">
    <text evidence="18">The sequence shown here is derived from an EMBL/GenBank/DDBJ whole genome shotgun (WGS) entry which is preliminary data.</text>
</comment>
<comment type="subunit">
    <text evidence="2 13">Homodimer.</text>
</comment>
<dbReference type="GO" id="GO:0005524">
    <property type="term" value="F:ATP binding"/>
    <property type="evidence" value="ECO:0007669"/>
    <property type="project" value="UniProtKB-UniRule"/>
</dbReference>
<evidence type="ECO:0000256" key="5">
    <source>
        <dbReference type="ARBA" id="ARBA00022741"/>
    </source>
</evidence>
<comment type="similarity">
    <text evidence="1 13 14">Belongs to the NAD synthetase family.</text>
</comment>
<keyword evidence="6 13" id="KW-0067">ATP-binding</keyword>
<dbReference type="GO" id="GO:0046872">
    <property type="term" value="F:metal ion binding"/>
    <property type="evidence" value="ECO:0007669"/>
    <property type="project" value="UniProtKB-KW"/>
</dbReference>
<comment type="function">
    <text evidence="10 13">Catalyzes the ATP-dependent amidation of deamido-NAD to form NAD. Uses ammonia as a nitrogen source.</text>
</comment>
<dbReference type="GO" id="GO:0008795">
    <property type="term" value="F:NAD+ synthase activity"/>
    <property type="evidence" value="ECO:0007669"/>
    <property type="project" value="UniProtKB-UniRule"/>
</dbReference>
<feature type="binding site" evidence="13">
    <location>
        <position position="255"/>
    </location>
    <ligand>
        <name>ATP</name>
        <dbReference type="ChEBI" id="CHEBI:30616"/>
    </ligand>
</feature>
<dbReference type="GO" id="GO:0003952">
    <property type="term" value="F:NAD+ synthase (glutamine-hydrolyzing) activity"/>
    <property type="evidence" value="ECO:0007669"/>
    <property type="project" value="InterPro"/>
</dbReference>
<name>A0A8H9YAV6_9CORY</name>
<comment type="pathway">
    <text evidence="13">Cofactor biosynthesis; NAD(+) biosynthesis; NAD(+) from deamido-NAD(+) (ammonia route): step 1/1.</text>
</comment>
<feature type="compositionally biased region" description="Low complexity" evidence="16">
    <location>
        <begin position="1"/>
        <end position="12"/>
    </location>
</feature>
<dbReference type="GO" id="GO:0009435">
    <property type="term" value="P:NAD+ biosynthetic process"/>
    <property type="evidence" value="ECO:0007669"/>
    <property type="project" value="UniProtKB-UniRule"/>
</dbReference>
<evidence type="ECO:0000313" key="19">
    <source>
        <dbReference type="Proteomes" id="UP000612712"/>
    </source>
</evidence>
<feature type="binding site" evidence="13">
    <location>
        <position position="233"/>
    </location>
    <ligand>
        <name>ATP</name>
        <dbReference type="ChEBI" id="CHEBI:30616"/>
    </ligand>
</feature>
<evidence type="ECO:0000256" key="7">
    <source>
        <dbReference type="ARBA" id="ARBA00022842"/>
    </source>
</evidence>
<evidence type="ECO:0000256" key="10">
    <source>
        <dbReference type="ARBA" id="ARBA00055966"/>
    </source>
</evidence>
<dbReference type="SUPFAM" id="SSF52402">
    <property type="entry name" value="Adenine nucleotide alpha hydrolases-like"/>
    <property type="match status" value="1"/>
</dbReference>
<evidence type="ECO:0000256" key="12">
    <source>
        <dbReference type="ARBA" id="ARBA00070926"/>
    </source>
</evidence>
<dbReference type="GO" id="GO:0005737">
    <property type="term" value="C:cytoplasm"/>
    <property type="evidence" value="ECO:0007669"/>
    <property type="project" value="InterPro"/>
</dbReference>
<evidence type="ECO:0000259" key="17">
    <source>
        <dbReference type="Pfam" id="PF02540"/>
    </source>
</evidence>
<gene>
    <name evidence="13" type="primary">nadE</name>
    <name evidence="18" type="ORF">FHU32_000488</name>
</gene>
<dbReference type="Proteomes" id="UP000612712">
    <property type="component" value="Unassembled WGS sequence"/>
</dbReference>
<dbReference type="RefSeq" id="WP_010267788.1">
    <property type="nucleotide sequence ID" value="NZ_AENJ01000139.1"/>
</dbReference>
<dbReference type="GeneID" id="60808358"/>
<dbReference type="AlphaFoldDB" id="A0A8H9YAV6"/>
<organism evidence="18 19">
    <name type="scientific">Corynebacterium bovis DSM 20582 = CIP 54.80</name>
    <dbReference type="NCBI Taxonomy" id="927655"/>
    <lineage>
        <taxon>Bacteria</taxon>
        <taxon>Bacillati</taxon>
        <taxon>Actinomycetota</taxon>
        <taxon>Actinomycetes</taxon>
        <taxon>Mycobacteriales</taxon>
        <taxon>Corynebacteriaceae</taxon>
        <taxon>Corynebacterium</taxon>
    </lineage>
</organism>
<evidence type="ECO:0000256" key="13">
    <source>
        <dbReference type="HAMAP-Rule" id="MF_00193"/>
    </source>
</evidence>
<dbReference type="NCBIfam" id="TIGR00552">
    <property type="entry name" value="nadE"/>
    <property type="match status" value="1"/>
</dbReference>
<dbReference type="PANTHER" id="PTHR23090:SF7">
    <property type="entry name" value="NH(3)-DEPENDENT NAD(+) SYNTHETASE"/>
    <property type="match status" value="1"/>
</dbReference>
<evidence type="ECO:0000256" key="6">
    <source>
        <dbReference type="ARBA" id="ARBA00022840"/>
    </source>
</evidence>
<feature type="binding site" description="in other chain" evidence="13">
    <location>
        <position position="217"/>
    </location>
    <ligand>
        <name>deamido-NAD(+)</name>
        <dbReference type="ChEBI" id="CHEBI:58437"/>
        <note>ligand shared between two neighboring subunits</note>
    </ligand>
</feature>
<dbReference type="Pfam" id="PF02540">
    <property type="entry name" value="NAD_synthase"/>
    <property type="match status" value="1"/>
</dbReference>
<accession>A0A8H9YAV6</accession>
<feature type="domain" description="NAD/GMP synthase" evidence="17">
    <location>
        <begin position="61"/>
        <end position="309"/>
    </location>
</feature>
<dbReference type="CDD" id="cd00553">
    <property type="entry name" value="NAD_synthase"/>
    <property type="match status" value="1"/>
</dbReference>
<evidence type="ECO:0000256" key="11">
    <source>
        <dbReference type="ARBA" id="ARBA00066987"/>
    </source>
</evidence>
<feature type="binding site" description="in other chain" evidence="13">
    <location>
        <begin position="304"/>
        <end position="305"/>
    </location>
    <ligand>
        <name>deamido-NAD(+)</name>
        <dbReference type="ChEBI" id="CHEBI:58437"/>
        <note>ligand shared between two neighboring subunits</note>
    </ligand>
</feature>
<evidence type="ECO:0000256" key="9">
    <source>
        <dbReference type="ARBA" id="ARBA00051206"/>
    </source>
</evidence>
<keyword evidence="4 13" id="KW-0479">Metal-binding</keyword>
<feature type="binding site" description="in other chain" evidence="13">
    <location>
        <position position="184"/>
    </location>
    <ligand>
        <name>deamido-NAD(+)</name>
        <dbReference type="ChEBI" id="CHEBI:58437"/>
        <note>ligand shared between two neighboring subunits</note>
    </ligand>
</feature>
<dbReference type="GO" id="GO:0004359">
    <property type="term" value="F:glutaminase activity"/>
    <property type="evidence" value="ECO:0007669"/>
    <property type="project" value="InterPro"/>
</dbReference>
<evidence type="ECO:0000256" key="1">
    <source>
        <dbReference type="ARBA" id="ARBA00005859"/>
    </source>
</evidence>
<sequence>MTTPPTTTNPSDPSDDRDSTGTTGTTASPGGPGAGAPARPLRETIIDELGVEPHIDPAAEIERRVTFLTNYLLASHTRGFVLGISGGQDSTLAGRLCQLAVEKLRGTADAGHPDARDVEFIAVRLPYGEQADEDDAQTALRFIAPDRTVSVDIRPAADAAAADVAAALGVDRLSDLNKGNVKARQRMIAQYALAGERGLLVVGTDHAAEAVTGFYTKFGDGGADVTPLAGLTKRQGAALLRELGAPESTWTKVPTADLEDDRPALPDEEALGVTYTQIDDYLEGADIDGGTAARIEHLWRVSRHKRAMPVAPHDTWWAHQV</sequence>
<evidence type="ECO:0000313" key="18">
    <source>
        <dbReference type="EMBL" id="MBB3115284.1"/>
    </source>
</evidence>
<dbReference type="InterPro" id="IPR022926">
    <property type="entry name" value="NH(3)-dep_NAD(+)_synth"/>
</dbReference>
<dbReference type="InterPro" id="IPR014729">
    <property type="entry name" value="Rossmann-like_a/b/a_fold"/>
</dbReference>
<dbReference type="InterPro" id="IPR022310">
    <property type="entry name" value="NAD/GMP_synthase"/>
</dbReference>
<reference evidence="18" key="1">
    <citation type="submission" date="2020-08" db="EMBL/GenBank/DDBJ databases">
        <title>Sequencing the genomes of 1000 actinobacteria strains.</title>
        <authorList>
            <person name="Klenk H.-P."/>
        </authorList>
    </citation>
    <scope>NUCLEOTIDE SEQUENCE</scope>
    <source>
        <strain evidence="18">DSM 20582</strain>
    </source>
</reference>
<dbReference type="InterPro" id="IPR003694">
    <property type="entry name" value="NAD_synthase"/>
</dbReference>
<evidence type="ECO:0000256" key="16">
    <source>
        <dbReference type="SAM" id="MobiDB-lite"/>
    </source>
</evidence>
<proteinExistence type="inferred from homology"/>
<dbReference type="EC" id="6.3.1.5" evidence="11 13"/>
<keyword evidence="5 13" id="KW-0547">Nucleotide-binding</keyword>
<evidence type="ECO:0000256" key="2">
    <source>
        <dbReference type="ARBA" id="ARBA00011738"/>
    </source>
</evidence>
<evidence type="ECO:0000256" key="4">
    <source>
        <dbReference type="ARBA" id="ARBA00022723"/>
    </source>
</evidence>
<keyword evidence="8 13" id="KW-0520">NAD</keyword>
<dbReference type="PANTHER" id="PTHR23090">
    <property type="entry name" value="NH 3 /GLUTAMINE-DEPENDENT NAD + SYNTHETASE"/>
    <property type="match status" value="1"/>
</dbReference>
<protein>
    <recommendedName>
        <fullName evidence="12 13">NH(3)-dependent NAD(+) synthetase</fullName>
        <ecNumber evidence="11 13">6.3.1.5</ecNumber>
    </recommendedName>
</protein>
<dbReference type="Gene3D" id="3.40.50.620">
    <property type="entry name" value="HUPs"/>
    <property type="match status" value="1"/>
</dbReference>
<keyword evidence="3 13" id="KW-0436">Ligase</keyword>
<keyword evidence="7 13" id="KW-0460">Magnesium</keyword>
<dbReference type="UniPathway" id="UPA00253">
    <property type="reaction ID" value="UER00333"/>
</dbReference>